<evidence type="ECO:0000259" key="5">
    <source>
        <dbReference type="Pfam" id="PF09273"/>
    </source>
</evidence>
<dbReference type="GO" id="GO:0005634">
    <property type="term" value="C:nucleus"/>
    <property type="evidence" value="ECO:0007669"/>
    <property type="project" value="TreeGrafter"/>
</dbReference>
<organism evidence="6">
    <name type="scientific">Palpitomonas bilix</name>
    <dbReference type="NCBI Taxonomy" id="652834"/>
    <lineage>
        <taxon>Eukaryota</taxon>
        <taxon>Eukaryota incertae sedis</taxon>
    </lineage>
</organism>
<evidence type="ECO:0000256" key="4">
    <source>
        <dbReference type="SAM" id="SignalP"/>
    </source>
</evidence>
<evidence type="ECO:0000256" key="1">
    <source>
        <dbReference type="ARBA" id="ARBA00022603"/>
    </source>
</evidence>
<name>A0A7S3GG82_9EUKA</name>
<dbReference type="SUPFAM" id="SSF81822">
    <property type="entry name" value="RuBisCo LSMT C-terminal, substrate-binding domain"/>
    <property type="match status" value="1"/>
</dbReference>
<feature type="signal peptide" evidence="4">
    <location>
        <begin position="1"/>
        <end position="31"/>
    </location>
</feature>
<dbReference type="PANTHER" id="PTHR13271">
    <property type="entry name" value="UNCHARACTERIZED PUTATIVE METHYLTRANSFERASE"/>
    <property type="match status" value="1"/>
</dbReference>
<dbReference type="GO" id="GO:0032259">
    <property type="term" value="P:methylation"/>
    <property type="evidence" value="ECO:0007669"/>
    <property type="project" value="UniProtKB-KW"/>
</dbReference>
<dbReference type="Gene3D" id="3.90.1420.10">
    <property type="entry name" value="Rubisco LSMT, substrate-binding domain"/>
    <property type="match status" value="1"/>
</dbReference>
<dbReference type="PANTHER" id="PTHR13271:SF34">
    <property type="entry name" value="N-LYSINE METHYLTRANSFERASE SETD6"/>
    <property type="match status" value="1"/>
</dbReference>
<protein>
    <recommendedName>
        <fullName evidence="5">Rubisco LSMT substrate-binding domain-containing protein</fullName>
    </recommendedName>
</protein>
<dbReference type="EMBL" id="HBIB01041971">
    <property type="protein sequence ID" value="CAE0265160.1"/>
    <property type="molecule type" value="Transcribed_RNA"/>
</dbReference>
<evidence type="ECO:0000313" key="6">
    <source>
        <dbReference type="EMBL" id="CAE0265160.1"/>
    </source>
</evidence>
<dbReference type="AlphaFoldDB" id="A0A7S3GG82"/>
<sequence>MAFCVKSIRAAPFFTYLSLLSLSLLFSPSYGYPISSIPDLTDVEKADVLNRWVEEEGVAINKVRAAAYKGMGVGTAATAQLKKGDVYIALPERLFISDKHLDSTELKHAAQQYRQSVRGNANSVLLRLALLFEAGVKGSASKWWAYICSLPKRVTSPLSMRVDEAEALLKGSLIVDDIRRQDARQREEYKLVQQHFLPLIPKNYHRAFTFELFAWASRLQNSRVINLEVDIGKPRVQTFIPYIDMVNSIESDDDTFVRFDPASRSAVIRADRNAEKGVQVFETYGNKSNFELFLYNGYVYDDVPFNDCVYRMLKFESAKKEETFKRAYPRSSRRVCIGARRGLPLEVLSFARLSAKKDSSIDVQEHSRKLQSGKPLSSRNELKAAKYLLKYVRHEVKSYPSSLEEDEEKVEEWKAEADQLRLKRRGRKGGGITELDIFNADMRFLSFKYMVEEKRALHRLHRVLKEAIRRLEVAVEGGTVLPLPVALAESLAHLDEKVTLADIVQPSVDEVTPA</sequence>
<dbReference type="CDD" id="cd10527">
    <property type="entry name" value="SET_LSMT"/>
    <property type="match status" value="1"/>
</dbReference>
<dbReference type="InterPro" id="IPR015353">
    <property type="entry name" value="Rubisco_LSMT_subst-bd"/>
</dbReference>
<proteinExistence type="predicted"/>
<keyword evidence="2" id="KW-0808">Transferase</keyword>
<keyword evidence="3" id="KW-0949">S-adenosyl-L-methionine</keyword>
<dbReference type="InterPro" id="IPR036464">
    <property type="entry name" value="Rubisco_LSMT_subst-bd_sf"/>
</dbReference>
<gene>
    <name evidence="6" type="ORF">PBIL07802_LOCUS27496</name>
</gene>
<reference evidence="6" key="1">
    <citation type="submission" date="2021-01" db="EMBL/GenBank/DDBJ databases">
        <authorList>
            <person name="Corre E."/>
            <person name="Pelletier E."/>
            <person name="Niang G."/>
            <person name="Scheremetjew M."/>
            <person name="Finn R."/>
            <person name="Kale V."/>
            <person name="Holt S."/>
            <person name="Cochrane G."/>
            <person name="Meng A."/>
            <person name="Brown T."/>
            <person name="Cohen L."/>
        </authorList>
    </citation>
    <scope>NUCLEOTIDE SEQUENCE</scope>
    <source>
        <strain evidence="6">NIES-2562</strain>
    </source>
</reference>
<dbReference type="InterPro" id="IPR050600">
    <property type="entry name" value="SETD3_SETD6_MTase"/>
</dbReference>
<dbReference type="Pfam" id="PF09273">
    <property type="entry name" value="Rubis-subs-bind"/>
    <property type="match status" value="1"/>
</dbReference>
<feature type="chain" id="PRO_5030890891" description="Rubisco LSMT substrate-binding domain-containing protein" evidence="4">
    <location>
        <begin position="32"/>
        <end position="514"/>
    </location>
</feature>
<accession>A0A7S3GG82</accession>
<dbReference type="GO" id="GO:0016279">
    <property type="term" value="F:protein-lysine N-methyltransferase activity"/>
    <property type="evidence" value="ECO:0007669"/>
    <property type="project" value="TreeGrafter"/>
</dbReference>
<dbReference type="InterPro" id="IPR046341">
    <property type="entry name" value="SET_dom_sf"/>
</dbReference>
<keyword evidence="4" id="KW-0732">Signal</keyword>
<feature type="domain" description="Rubisco LSMT substrate-binding" evidence="5">
    <location>
        <begin position="336"/>
        <end position="457"/>
    </location>
</feature>
<keyword evidence="1" id="KW-0489">Methyltransferase</keyword>
<evidence type="ECO:0000256" key="3">
    <source>
        <dbReference type="ARBA" id="ARBA00022691"/>
    </source>
</evidence>
<evidence type="ECO:0000256" key="2">
    <source>
        <dbReference type="ARBA" id="ARBA00022679"/>
    </source>
</evidence>
<dbReference type="Gene3D" id="3.90.1410.10">
    <property type="entry name" value="set domain protein methyltransferase, domain 1"/>
    <property type="match status" value="1"/>
</dbReference>
<dbReference type="SUPFAM" id="SSF82199">
    <property type="entry name" value="SET domain"/>
    <property type="match status" value="1"/>
</dbReference>